<name>A0AAD5X3F3_9FUNG</name>
<organism evidence="3 4">
    <name type="scientific">Rhizophlyctis rosea</name>
    <dbReference type="NCBI Taxonomy" id="64517"/>
    <lineage>
        <taxon>Eukaryota</taxon>
        <taxon>Fungi</taxon>
        <taxon>Fungi incertae sedis</taxon>
        <taxon>Chytridiomycota</taxon>
        <taxon>Chytridiomycota incertae sedis</taxon>
        <taxon>Chytridiomycetes</taxon>
        <taxon>Rhizophlyctidales</taxon>
        <taxon>Rhizophlyctidaceae</taxon>
        <taxon>Rhizophlyctis</taxon>
    </lineage>
</organism>
<gene>
    <name evidence="3" type="primary">BTBD8</name>
    <name evidence="3" type="ORF">HK097_010917</name>
</gene>
<dbReference type="Gene3D" id="3.30.710.10">
    <property type="entry name" value="Potassium Channel Kv1.1, Chain A"/>
    <property type="match status" value="1"/>
</dbReference>
<comment type="caution">
    <text evidence="3">The sequence shown here is derived from an EMBL/GenBank/DDBJ whole genome shotgun (WGS) entry which is preliminary data.</text>
</comment>
<dbReference type="Pfam" id="PF00651">
    <property type="entry name" value="BTB"/>
    <property type="match status" value="1"/>
</dbReference>
<dbReference type="EMBL" id="JADGJD010000853">
    <property type="protein sequence ID" value="KAJ3048063.1"/>
    <property type="molecule type" value="Genomic_DNA"/>
</dbReference>
<feature type="region of interest" description="Disordered" evidence="1">
    <location>
        <begin position="265"/>
        <end position="342"/>
    </location>
</feature>
<dbReference type="Proteomes" id="UP001212841">
    <property type="component" value="Unassembled WGS sequence"/>
</dbReference>
<feature type="region of interest" description="Disordered" evidence="1">
    <location>
        <begin position="24"/>
        <end position="44"/>
    </location>
</feature>
<keyword evidence="4" id="KW-1185">Reference proteome</keyword>
<feature type="compositionally biased region" description="Polar residues" evidence="1">
    <location>
        <begin position="31"/>
        <end position="41"/>
    </location>
</feature>
<feature type="compositionally biased region" description="Basic and acidic residues" evidence="1">
    <location>
        <begin position="295"/>
        <end position="304"/>
    </location>
</feature>
<evidence type="ECO:0000313" key="3">
    <source>
        <dbReference type="EMBL" id="KAJ3048063.1"/>
    </source>
</evidence>
<feature type="domain" description="BTB" evidence="2">
    <location>
        <begin position="89"/>
        <end position="158"/>
    </location>
</feature>
<accession>A0AAD5X3F3</accession>
<feature type="compositionally biased region" description="Basic residues" evidence="1">
    <location>
        <begin position="279"/>
        <end position="294"/>
    </location>
</feature>
<feature type="compositionally biased region" description="Basic and acidic residues" evidence="1">
    <location>
        <begin position="268"/>
        <end position="278"/>
    </location>
</feature>
<dbReference type="InterPro" id="IPR011333">
    <property type="entry name" value="SKP1/BTB/POZ_sf"/>
</dbReference>
<evidence type="ECO:0000259" key="2">
    <source>
        <dbReference type="PROSITE" id="PS50097"/>
    </source>
</evidence>
<reference evidence="3" key="1">
    <citation type="submission" date="2020-05" db="EMBL/GenBank/DDBJ databases">
        <title>Phylogenomic resolution of chytrid fungi.</title>
        <authorList>
            <person name="Stajich J.E."/>
            <person name="Amses K."/>
            <person name="Simmons R."/>
            <person name="Seto K."/>
            <person name="Myers J."/>
            <person name="Bonds A."/>
            <person name="Quandt C.A."/>
            <person name="Barry K."/>
            <person name="Liu P."/>
            <person name="Grigoriev I."/>
            <person name="Longcore J.E."/>
            <person name="James T.Y."/>
        </authorList>
    </citation>
    <scope>NUCLEOTIDE SEQUENCE</scope>
    <source>
        <strain evidence="3">JEL0318</strain>
    </source>
</reference>
<dbReference type="PANTHER" id="PTHR24413">
    <property type="entry name" value="SPECKLE-TYPE POZ PROTEIN"/>
    <property type="match status" value="1"/>
</dbReference>
<protein>
    <submittedName>
        <fullName evidence="3">BTB (POZ) domain-containing protein 8</fullName>
    </submittedName>
</protein>
<evidence type="ECO:0000256" key="1">
    <source>
        <dbReference type="SAM" id="MobiDB-lite"/>
    </source>
</evidence>
<dbReference type="SMART" id="SM00225">
    <property type="entry name" value="BTB"/>
    <property type="match status" value="1"/>
</dbReference>
<dbReference type="PROSITE" id="PS50097">
    <property type="entry name" value="BTB"/>
    <property type="match status" value="1"/>
</dbReference>
<proteinExistence type="predicted"/>
<evidence type="ECO:0000313" key="4">
    <source>
        <dbReference type="Proteomes" id="UP001212841"/>
    </source>
</evidence>
<dbReference type="SUPFAM" id="SSF54695">
    <property type="entry name" value="POZ domain"/>
    <property type="match status" value="1"/>
</dbReference>
<dbReference type="AlphaFoldDB" id="A0AAD5X3F3"/>
<dbReference type="CDD" id="cd18186">
    <property type="entry name" value="BTB_POZ_ZBTB_KLHL-like"/>
    <property type="match status" value="1"/>
</dbReference>
<feature type="compositionally biased region" description="Basic and acidic residues" evidence="1">
    <location>
        <begin position="312"/>
        <end position="332"/>
    </location>
</feature>
<sequence>MTIYDNNDYLIDYGNDGEVLIDSGDDEEVQTPPSNSSTNKLVKSEPTDTLSDVFVVEGPLYFNNLSADTSLHARVNERLLSLLKTGADADVCLKVGSEEVEMKAHSLILKSASDFFATALSGDWAESKNNEIKLHSIEPTVMQIILEYIYGGVLKMSNELHKTLDLYDALKYLYLPEACTAIRTSLTTTLRATDDYHLKDLPRYWSEIEKRNHADLHETVIEVFGHLLKEACDGTVNEEMVKAIAKMVETVEDVVKVLKGAWSGVGEGVERPSPDERRRVRRARSRSRSPRSRLYRPDPRDRSSGRSSRYGYDWRYDDRRESPSPPPRRDDNANWDTYTPGQQHKKHATYCALMFVNAWMDEHGGAVGDGGLEMLLRGVSEICGFVPKVKEEEE</sequence>
<dbReference type="InterPro" id="IPR000210">
    <property type="entry name" value="BTB/POZ_dom"/>
</dbReference>